<sequence length="222" mass="24557">MAPAASFDLDRRPSIPESPQSPASGRRRRSVHAALGSGAVADLLLWRNPTATASVAGAATVFWILFELAGYGLLSLAANSLLLLVTILFFWAKSASLLNRPLPPLPKLEVSEEVVGRVSGEARVWINHALSVARDIAIGRDRKVFLKVMLVLWIVSYIGGLFSFLTFVYIGVVLSLTVPALYEKYQDLIDEKLCLAHSVLLKQYDHALRRTLRQSNKEKKLY</sequence>
<dbReference type="Pfam" id="PF02453">
    <property type="entry name" value="Reticulon"/>
    <property type="match status" value="1"/>
</dbReference>
<dbReference type="InterPro" id="IPR045064">
    <property type="entry name" value="Reticulon-like"/>
</dbReference>
<reference evidence="9 10" key="2">
    <citation type="journal article" date="2017" name="Nature">
        <title>The Apostasia genome and the evolution of orchids.</title>
        <authorList>
            <person name="Zhang G.Q."/>
            <person name="Liu K.W."/>
            <person name="Li Z."/>
            <person name="Lohaus R."/>
            <person name="Hsiao Y.Y."/>
            <person name="Niu S.C."/>
            <person name="Wang J.Y."/>
            <person name="Lin Y.C."/>
            <person name="Xu Q."/>
            <person name="Chen L.J."/>
            <person name="Yoshida K."/>
            <person name="Fujiwara S."/>
            <person name="Wang Z.W."/>
            <person name="Zhang Y.Q."/>
            <person name="Mitsuda N."/>
            <person name="Wang M."/>
            <person name="Liu G.H."/>
            <person name="Pecoraro L."/>
            <person name="Huang H.X."/>
            <person name="Xiao X.J."/>
            <person name="Lin M."/>
            <person name="Wu X.Y."/>
            <person name="Wu W.L."/>
            <person name="Chen Y.Y."/>
            <person name="Chang S.B."/>
            <person name="Sakamoto S."/>
            <person name="Ohme-Takagi M."/>
            <person name="Yagi M."/>
            <person name="Zeng S.J."/>
            <person name="Shen C.Y."/>
            <person name="Yeh C.M."/>
            <person name="Luo Y.B."/>
            <person name="Tsai W.C."/>
            <person name="Van de Peer Y."/>
            <person name="Liu Z.J."/>
        </authorList>
    </citation>
    <scope>NUCLEOTIDE SEQUENCE [LARGE SCALE GENOMIC DNA]</scope>
    <source>
        <tissue evidence="9">The whole plant</tissue>
    </source>
</reference>
<dbReference type="AlphaFoldDB" id="A0A2I0VIS4"/>
<feature type="transmembrane region" description="Helical" evidence="6">
    <location>
        <begin position="150"/>
        <end position="172"/>
    </location>
</feature>
<evidence type="ECO:0000313" key="9">
    <source>
        <dbReference type="EMBL" id="PKU63284.1"/>
    </source>
</evidence>
<dbReference type="InterPro" id="IPR003388">
    <property type="entry name" value="Reticulon"/>
</dbReference>
<evidence type="ECO:0000256" key="7">
    <source>
        <dbReference type="SAM" id="MobiDB-lite"/>
    </source>
</evidence>
<evidence type="ECO:0000256" key="5">
    <source>
        <dbReference type="ARBA" id="ARBA00023136"/>
    </source>
</evidence>
<evidence type="ECO:0000256" key="2">
    <source>
        <dbReference type="ARBA" id="ARBA00022692"/>
    </source>
</evidence>
<evidence type="ECO:0000256" key="4">
    <source>
        <dbReference type="ARBA" id="ARBA00022989"/>
    </source>
</evidence>
<feature type="region of interest" description="Disordered" evidence="7">
    <location>
        <begin position="1"/>
        <end position="28"/>
    </location>
</feature>
<evidence type="ECO:0000256" key="3">
    <source>
        <dbReference type="ARBA" id="ARBA00022824"/>
    </source>
</evidence>
<evidence type="ECO:0000313" key="10">
    <source>
        <dbReference type="Proteomes" id="UP000233837"/>
    </source>
</evidence>
<dbReference type="PANTHER" id="PTHR10994:SF154">
    <property type="entry name" value="RETICULON-LIKE PROTEIN B11"/>
    <property type="match status" value="1"/>
</dbReference>
<evidence type="ECO:0000259" key="8">
    <source>
        <dbReference type="PROSITE" id="PS50845"/>
    </source>
</evidence>
<dbReference type="Proteomes" id="UP000233837">
    <property type="component" value="Unassembled WGS sequence"/>
</dbReference>
<dbReference type="OrthoDB" id="567788at2759"/>
<keyword evidence="3 6" id="KW-0256">Endoplasmic reticulum</keyword>
<reference evidence="9 10" key="1">
    <citation type="journal article" date="2016" name="Sci. Rep.">
        <title>The Dendrobium catenatum Lindl. genome sequence provides insights into polysaccharide synthase, floral development and adaptive evolution.</title>
        <authorList>
            <person name="Zhang G.Q."/>
            <person name="Xu Q."/>
            <person name="Bian C."/>
            <person name="Tsai W.C."/>
            <person name="Yeh C.M."/>
            <person name="Liu K.W."/>
            <person name="Yoshida K."/>
            <person name="Zhang L.S."/>
            <person name="Chang S.B."/>
            <person name="Chen F."/>
            <person name="Shi Y."/>
            <person name="Su Y.Y."/>
            <person name="Zhang Y.Q."/>
            <person name="Chen L.J."/>
            <person name="Yin Y."/>
            <person name="Lin M."/>
            <person name="Huang H."/>
            <person name="Deng H."/>
            <person name="Wang Z.W."/>
            <person name="Zhu S.L."/>
            <person name="Zhao X."/>
            <person name="Deng C."/>
            <person name="Niu S.C."/>
            <person name="Huang J."/>
            <person name="Wang M."/>
            <person name="Liu G.H."/>
            <person name="Yang H.J."/>
            <person name="Xiao X.J."/>
            <person name="Hsiao Y.Y."/>
            <person name="Wu W.L."/>
            <person name="Chen Y.Y."/>
            <person name="Mitsuda N."/>
            <person name="Ohme-Takagi M."/>
            <person name="Luo Y.B."/>
            <person name="Van de Peer Y."/>
            <person name="Liu Z.J."/>
        </authorList>
    </citation>
    <scope>NUCLEOTIDE SEQUENCE [LARGE SCALE GENOMIC DNA]</scope>
    <source>
        <tissue evidence="9">The whole plant</tissue>
    </source>
</reference>
<protein>
    <recommendedName>
        <fullName evidence="6">Reticulon-like protein</fullName>
    </recommendedName>
</protein>
<evidence type="ECO:0000256" key="1">
    <source>
        <dbReference type="ARBA" id="ARBA00004477"/>
    </source>
</evidence>
<keyword evidence="5 6" id="KW-0472">Membrane</keyword>
<dbReference type="GO" id="GO:0009617">
    <property type="term" value="P:response to bacterium"/>
    <property type="evidence" value="ECO:0007669"/>
    <property type="project" value="InterPro"/>
</dbReference>
<dbReference type="PROSITE" id="PS50845">
    <property type="entry name" value="RETICULON"/>
    <property type="match status" value="1"/>
</dbReference>
<keyword evidence="10" id="KW-1185">Reference proteome</keyword>
<comment type="subcellular location">
    <subcellularLocation>
        <location evidence="1 6">Endoplasmic reticulum membrane</location>
        <topology evidence="1 6">Multi-pass membrane protein</topology>
    </subcellularLocation>
</comment>
<feature type="domain" description="Reticulon" evidence="8">
    <location>
        <begin position="40"/>
        <end position="206"/>
    </location>
</feature>
<keyword evidence="4 6" id="KW-1133">Transmembrane helix</keyword>
<organism evidence="9 10">
    <name type="scientific">Dendrobium catenatum</name>
    <dbReference type="NCBI Taxonomy" id="906689"/>
    <lineage>
        <taxon>Eukaryota</taxon>
        <taxon>Viridiplantae</taxon>
        <taxon>Streptophyta</taxon>
        <taxon>Embryophyta</taxon>
        <taxon>Tracheophyta</taxon>
        <taxon>Spermatophyta</taxon>
        <taxon>Magnoliopsida</taxon>
        <taxon>Liliopsida</taxon>
        <taxon>Asparagales</taxon>
        <taxon>Orchidaceae</taxon>
        <taxon>Epidendroideae</taxon>
        <taxon>Malaxideae</taxon>
        <taxon>Dendrobiinae</taxon>
        <taxon>Dendrobium</taxon>
    </lineage>
</organism>
<evidence type="ECO:0000256" key="6">
    <source>
        <dbReference type="RuleBase" id="RU363132"/>
    </source>
</evidence>
<dbReference type="STRING" id="906689.A0A2I0VIS4"/>
<name>A0A2I0VIS4_9ASPA</name>
<dbReference type="GO" id="GO:0005789">
    <property type="term" value="C:endoplasmic reticulum membrane"/>
    <property type="evidence" value="ECO:0007669"/>
    <property type="project" value="UniProtKB-SubCell"/>
</dbReference>
<keyword evidence="2 6" id="KW-0812">Transmembrane</keyword>
<feature type="transmembrane region" description="Helical" evidence="6">
    <location>
        <begin position="68"/>
        <end position="92"/>
    </location>
</feature>
<gene>
    <name evidence="9" type="primary">RTNLB10</name>
    <name evidence="9" type="ORF">MA16_Dca014750</name>
</gene>
<dbReference type="EMBL" id="KZ503505">
    <property type="protein sequence ID" value="PKU63284.1"/>
    <property type="molecule type" value="Genomic_DNA"/>
</dbReference>
<dbReference type="PANTHER" id="PTHR10994">
    <property type="entry name" value="RETICULON"/>
    <property type="match status" value="1"/>
</dbReference>
<accession>A0A2I0VIS4</accession>
<proteinExistence type="predicted"/>